<dbReference type="EMBL" id="CP146023">
    <property type="protein sequence ID" value="WWQ69368.1"/>
    <property type="molecule type" value="Genomic_DNA"/>
</dbReference>
<proteinExistence type="predicted"/>
<dbReference type="Proteomes" id="UP001432251">
    <property type="component" value="Plasmid p1"/>
</dbReference>
<evidence type="ECO:0000313" key="1">
    <source>
        <dbReference type="EMBL" id="WWQ69368.1"/>
    </source>
</evidence>
<reference evidence="1" key="1">
    <citation type="journal article" date="2025" name="Int. J. Syst. Evol. Microbiol.">
        <title>Streptomyces citrinus sp. nov., with yellow diffusible pigment.</title>
        <authorList>
            <person name="He Y."/>
            <person name="Yang E."/>
            <person name="Xu J."/>
            <person name="Sun Y."/>
            <person name="Sun L."/>
        </authorList>
    </citation>
    <scope>NUCLEOTIDE SEQUENCE</scope>
    <source>
        <strain evidence="1">Q6</strain>
    </source>
</reference>
<sequence length="155" mass="16970">MVDIVQMVGRALRMKPGQGKIASLVVPVFLGEDENPDDMLTSDAYGALAKVLEALRAHDTETIEALADSRKHCGSWIDEDEAADDGQAGSDEASDDGEDLDGDEPVDSVSARARELLKFSSPRDPVELSRFLRLRVALEEQLSIPVDRCCRLVMR</sequence>
<organism evidence="1 2">
    <name type="scientific">Streptomyces citrinus</name>
    <dbReference type="NCBI Taxonomy" id="3118173"/>
    <lineage>
        <taxon>Bacteria</taxon>
        <taxon>Bacillati</taxon>
        <taxon>Actinomycetota</taxon>
        <taxon>Actinomycetes</taxon>
        <taxon>Kitasatosporales</taxon>
        <taxon>Streptomycetaceae</taxon>
        <taxon>Streptomyces</taxon>
    </lineage>
</organism>
<keyword evidence="1" id="KW-0614">Plasmid</keyword>
<keyword evidence="2" id="KW-1185">Reference proteome</keyword>
<evidence type="ECO:0000313" key="2">
    <source>
        <dbReference type="Proteomes" id="UP001432251"/>
    </source>
</evidence>
<name>A0ACD5AQ84_9ACTN</name>
<gene>
    <name evidence="1" type="ORF">V2W30_39985</name>
</gene>
<protein>
    <submittedName>
        <fullName evidence="1">Uncharacterized protein</fullName>
    </submittedName>
</protein>
<geneLocation type="plasmid" evidence="1 2">
    <name>p1</name>
</geneLocation>
<accession>A0ACD5AQ84</accession>